<evidence type="ECO:0000256" key="3">
    <source>
        <dbReference type="ARBA" id="ARBA00012438"/>
    </source>
</evidence>
<evidence type="ECO:0000256" key="14">
    <source>
        <dbReference type="SAM" id="Coils"/>
    </source>
</evidence>
<comment type="subcellular location">
    <subcellularLocation>
        <location evidence="2">Cell membrane</location>
    </subcellularLocation>
</comment>
<dbReference type="InterPro" id="IPR029063">
    <property type="entry name" value="SAM-dependent_MTases_sf"/>
</dbReference>
<dbReference type="PRINTS" id="PR00996">
    <property type="entry name" value="CHERMTFRASE"/>
</dbReference>
<feature type="active site" evidence="12">
    <location>
        <position position="163"/>
    </location>
</feature>
<dbReference type="Gene3D" id="1.10.287.130">
    <property type="match status" value="1"/>
</dbReference>
<dbReference type="CDD" id="cd16434">
    <property type="entry name" value="CheB-CheR_fusion"/>
    <property type="match status" value="1"/>
</dbReference>
<keyword evidence="8" id="KW-0418">Kinase</keyword>
<evidence type="ECO:0000256" key="12">
    <source>
        <dbReference type="PROSITE-ProRule" id="PRU00050"/>
    </source>
</evidence>
<dbReference type="SUPFAM" id="SSF47384">
    <property type="entry name" value="Homodimeric domain of signal transducing histidine kinase"/>
    <property type="match status" value="1"/>
</dbReference>
<dbReference type="GO" id="GO:0008984">
    <property type="term" value="F:protein-glutamate methylesterase activity"/>
    <property type="evidence" value="ECO:0007669"/>
    <property type="project" value="InterPro"/>
</dbReference>
<gene>
    <name evidence="20" type="primary">cheBR-2</name>
    <name evidence="20" type="ORF">HLUCCA11_21565</name>
</gene>
<dbReference type="GO" id="GO:0008757">
    <property type="term" value="F:S-adenosylmethionine-dependent methyltransferase activity"/>
    <property type="evidence" value="ECO:0007669"/>
    <property type="project" value="InterPro"/>
</dbReference>
<dbReference type="Pfam" id="PF02518">
    <property type="entry name" value="HATPase_c"/>
    <property type="match status" value="1"/>
</dbReference>
<dbReference type="InterPro" id="IPR050903">
    <property type="entry name" value="Bact_Chemotaxis_MeTrfase"/>
</dbReference>
<comment type="catalytic activity">
    <reaction evidence="1">
        <text>ATP + protein L-histidine = ADP + protein N-phospho-L-histidine.</text>
        <dbReference type="EC" id="2.7.13.3"/>
    </reaction>
</comment>
<feature type="compositionally biased region" description="Low complexity" evidence="15">
    <location>
        <begin position="1"/>
        <end position="22"/>
    </location>
</feature>
<dbReference type="Pfam" id="PF03705">
    <property type="entry name" value="CheR_N"/>
    <property type="match status" value="1"/>
</dbReference>
<dbReference type="Proteomes" id="UP000050465">
    <property type="component" value="Unassembled WGS sequence"/>
</dbReference>
<evidence type="ECO:0000256" key="10">
    <source>
        <dbReference type="ARBA" id="ARBA00023012"/>
    </source>
</evidence>
<dbReference type="InterPro" id="IPR001789">
    <property type="entry name" value="Sig_transdc_resp-reg_receiver"/>
</dbReference>
<feature type="coiled-coil region" evidence="14">
    <location>
        <begin position="674"/>
        <end position="761"/>
    </location>
</feature>
<dbReference type="Pfam" id="PF01339">
    <property type="entry name" value="CheB_methylest"/>
    <property type="match status" value="1"/>
</dbReference>
<sequence>MAFNPSSAQASAESPSTKSSSELIDSKSPNLVDAPFPVVGVAASAGGLEAFTQLLSYLPIDTGMAFVLIQHLAPDHESLLAEILTRATQMPVCDAQQGIEVAPNHVYVIPPNTKMIVDKGALQLSPRKKVAGKYMPGDAFFTSLAADCGHKAIAVVLSGGDGDGSLGLKAIKAAGGVTFAQCKETAQYDSMPNTAVATGNVDFVLPPAKIAEALADLSCHPMLAHPIPPCLVEPLPIAEEAITNPSQGIATIFALLRSATGVDFSGYKTNTLDRRIGRRMLLYKLENVADYAAYLQAHPEEIKALYEEILIHVTHFFRDIKAFDLLKSRVFPTITQNKSADTPIRIWVAGCSTGEEVYSIAICLLEFLSDKSAPPPIQIFATDISEQAIDTARAGIYAVNQMVEVSSERRRRFFHTLEGNRHQINKAVRELCVFARQDLGSDPPFSNLDLISCRNVMIYLGESLQKRLIPIFHYSLNTSGFLLLGTSESVGRSSDLFKLVEKKYRVYTKQPKATRPTFSFSPSRYPVAKTSNYQPVQDHPQGFDLPQQIDQLIANHYAPAAVVIDAKMQVMQLRGDIDLYLRLVSGVANFSLFNLVRVGLLIELRAAIYQAQRENMPVTKSGLCLEERGLSRTVTLQVIPFRVPTADEHRFLVLFEEAVAMASSARPVDPQSSSEDLAQDNARLKRELAASIQDRAATQEYLQTVIQDQEQVTQELKVANEEILSSNEELQSTNEELETAKEEIQSTNEELQTTNDELRSRNAAMHQINNDLTNLLAGINIPILMLTQDLRIRWFTPTAQRLFNFIATDAGRPLSDIRDHLNIPNLESLMLEVLETLSVKELEVQTQEGHWYTLRIRPYRTAENQIDGVVLVLLDIDALKRSAVTIEAARNYAEAIVETVQVPLIVLESDFRVNKANLSFYETFEVSSAEMARSLFFHLGNGQWNIPGLQALLENVFENGTVVLNYEVEHFFEHIGQKTMLLNALRIVEPGVAQRVLLAIEDISDRKHFEETRSQLLSQEQLARQEAESANRAKDEFLSNMSHELRNPLTVMLGWARLLRTQQLDEVNVVIAIESIERSAQAQSHLIEDMLDVSRIISGKLNLDIHAFDLNLVIKAAMQSVQLAAEAKSIQMVSPTTSVMVTGDGDRLQQVLWNLLSNAVKFTPTGGQVSITVTALQTDAEIQVSDTGKGIQADQLPYIFERFRQGDSSSSKASQGLGLGLSIVRHVIELHGGTVRAESPGEGQGTTMIVRLPLQSASLEIMPLSDLELDGEDVSRASVDQTNLSLKGLHILAVDDNLDSLAMMKHMLEDLGAQVAAVASAKEVMSALKASPDQYDILLSDIGMPDEDGFSLIRQVRALEANKGGQIPAASVTAYVSDKERQKALAAGFQAHIQKPINLDQMISAIINLTR</sequence>
<evidence type="ECO:0000256" key="2">
    <source>
        <dbReference type="ARBA" id="ARBA00004236"/>
    </source>
</evidence>
<dbReference type="Pfam" id="PF01739">
    <property type="entry name" value="CheR"/>
    <property type="match status" value="1"/>
</dbReference>
<dbReference type="GO" id="GO:0005524">
    <property type="term" value="F:ATP binding"/>
    <property type="evidence" value="ECO:0007669"/>
    <property type="project" value="UniProtKB-KW"/>
</dbReference>
<dbReference type="SMART" id="SM00388">
    <property type="entry name" value="HisKA"/>
    <property type="match status" value="1"/>
</dbReference>
<dbReference type="SUPFAM" id="SSF52738">
    <property type="entry name" value="Methylesterase CheB, C-terminal domain"/>
    <property type="match status" value="1"/>
</dbReference>
<dbReference type="SUPFAM" id="SSF53335">
    <property type="entry name" value="S-adenosyl-L-methionine-dependent methyltransferases"/>
    <property type="match status" value="1"/>
</dbReference>
<dbReference type="Pfam" id="PF00512">
    <property type="entry name" value="HisKA"/>
    <property type="match status" value="1"/>
</dbReference>
<dbReference type="InterPro" id="IPR003661">
    <property type="entry name" value="HisK_dim/P_dom"/>
</dbReference>
<dbReference type="GO" id="GO:0000155">
    <property type="term" value="F:phosphorelay sensor kinase activity"/>
    <property type="evidence" value="ECO:0007669"/>
    <property type="project" value="InterPro"/>
</dbReference>
<keyword evidence="6 20" id="KW-0808">Transferase</keyword>
<dbReference type="Pfam" id="PF00072">
    <property type="entry name" value="Response_reg"/>
    <property type="match status" value="1"/>
</dbReference>
<comment type="caution">
    <text evidence="20">The sequence shown here is derived from an EMBL/GenBank/DDBJ whole genome shotgun (WGS) entry which is preliminary data.</text>
</comment>
<feature type="domain" description="Histidine kinase" evidence="16">
    <location>
        <begin position="1040"/>
        <end position="1256"/>
    </location>
</feature>
<dbReference type="GO" id="GO:0032259">
    <property type="term" value="P:methylation"/>
    <property type="evidence" value="ECO:0007669"/>
    <property type="project" value="UniProtKB-KW"/>
</dbReference>
<evidence type="ECO:0000256" key="4">
    <source>
        <dbReference type="ARBA" id="ARBA00022475"/>
    </source>
</evidence>
<keyword evidence="7" id="KW-0547">Nucleotide-binding</keyword>
<feature type="active site" evidence="12">
    <location>
        <position position="71"/>
    </location>
</feature>
<evidence type="ECO:0000313" key="20">
    <source>
        <dbReference type="EMBL" id="KPQ32393.1"/>
    </source>
</evidence>
<dbReference type="PROSITE" id="PS50109">
    <property type="entry name" value="HIS_KIN"/>
    <property type="match status" value="1"/>
</dbReference>
<dbReference type="EC" id="2.7.13.3" evidence="3"/>
<keyword evidence="4" id="KW-1003">Cell membrane</keyword>
<dbReference type="STRING" id="1666911.HLUCCA11_21565"/>
<organism evidence="20 21">
    <name type="scientific">Phormidesmis priestleyi Ana</name>
    <dbReference type="NCBI Taxonomy" id="1666911"/>
    <lineage>
        <taxon>Bacteria</taxon>
        <taxon>Bacillati</taxon>
        <taxon>Cyanobacteriota</taxon>
        <taxon>Cyanophyceae</taxon>
        <taxon>Leptolyngbyales</taxon>
        <taxon>Leptolyngbyaceae</taxon>
        <taxon>Phormidesmis</taxon>
    </lineage>
</organism>
<dbReference type="Gene3D" id="3.30.450.20">
    <property type="entry name" value="PAS domain"/>
    <property type="match status" value="2"/>
</dbReference>
<dbReference type="InterPro" id="IPR005467">
    <property type="entry name" value="His_kinase_dom"/>
</dbReference>
<dbReference type="CDD" id="cd00082">
    <property type="entry name" value="HisKA"/>
    <property type="match status" value="1"/>
</dbReference>
<dbReference type="InterPro" id="IPR000673">
    <property type="entry name" value="Sig_transdc_resp-reg_Me-estase"/>
</dbReference>
<evidence type="ECO:0000256" key="11">
    <source>
        <dbReference type="ARBA" id="ARBA00023136"/>
    </source>
</evidence>
<dbReference type="FunFam" id="3.30.565.10:FF:000023">
    <property type="entry name" value="PAS domain-containing sensor histidine kinase"/>
    <property type="match status" value="1"/>
</dbReference>
<feature type="active site" evidence="12">
    <location>
        <position position="44"/>
    </location>
</feature>
<dbReference type="SMART" id="SM00138">
    <property type="entry name" value="MeTrc"/>
    <property type="match status" value="1"/>
</dbReference>
<evidence type="ECO:0000256" key="13">
    <source>
        <dbReference type="PROSITE-ProRule" id="PRU00169"/>
    </source>
</evidence>
<evidence type="ECO:0000259" key="16">
    <source>
        <dbReference type="PROSITE" id="PS50109"/>
    </source>
</evidence>
<evidence type="ECO:0000256" key="6">
    <source>
        <dbReference type="ARBA" id="ARBA00022679"/>
    </source>
</evidence>
<dbReference type="SMART" id="SM00387">
    <property type="entry name" value="HATPase_c"/>
    <property type="match status" value="1"/>
</dbReference>
<dbReference type="InterPro" id="IPR035965">
    <property type="entry name" value="PAS-like_dom_sf"/>
</dbReference>
<dbReference type="CDD" id="cd16922">
    <property type="entry name" value="HATPase_EvgS-ArcB-TorS-like"/>
    <property type="match status" value="1"/>
</dbReference>
<dbReference type="PANTHER" id="PTHR24422">
    <property type="entry name" value="CHEMOTAXIS PROTEIN METHYLTRANSFERASE"/>
    <property type="match status" value="1"/>
</dbReference>
<keyword evidence="14" id="KW-0175">Coiled coil</keyword>
<feature type="domain" description="CheB-type methylesterase" evidence="18">
    <location>
        <begin position="35"/>
        <end position="214"/>
    </location>
</feature>
<dbReference type="CDD" id="cd17580">
    <property type="entry name" value="REC_2_DhkD-like"/>
    <property type="match status" value="1"/>
</dbReference>
<dbReference type="GO" id="GO:0006935">
    <property type="term" value="P:chemotaxis"/>
    <property type="evidence" value="ECO:0007669"/>
    <property type="project" value="UniProtKB-UniRule"/>
</dbReference>
<keyword evidence="10" id="KW-0902">Two-component regulatory system</keyword>
<dbReference type="InterPro" id="IPR022642">
    <property type="entry name" value="CheR_C"/>
</dbReference>
<evidence type="ECO:0000259" key="17">
    <source>
        <dbReference type="PROSITE" id="PS50110"/>
    </source>
</evidence>
<evidence type="ECO:0000256" key="15">
    <source>
        <dbReference type="SAM" id="MobiDB-lite"/>
    </source>
</evidence>
<dbReference type="InterPro" id="IPR003594">
    <property type="entry name" value="HATPase_dom"/>
</dbReference>
<dbReference type="InterPro" id="IPR000780">
    <property type="entry name" value="CheR_MeTrfase"/>
</dbReference>
<dbReference type="Gene3D" id="3.40.50.2300">
    <property type="match status" value="1"/>
</dbReference>
<dbReference type="InterPro" id="IPR036890">
    <property type="entry name" value="HATPase_C_sf"/>
</dbReference>
<protein>
    <recommendedName>
        <fullName evidence="3">histidine kinase</fullName>
        <ecNumber evidence="3">2.7.13.3</ecNumber>
    </recommendedName>
</protein>
<dbReference type="PROSITE" id="PS50110">
    <property type="entry name" value="RESPONSE_REGULATORY"/>
    <property type="match status" value="1"/>
</dbReference>
<keyword evidence="5 13" id="KW-0597">Phosphoprotein</keyword>
<dbReference type="InterPro" id="IPR011006">
    <property type="entry name" value="CheY-like_superfamily"/>
</dbReference>
<evidence type="ECO:0000256" key="7">
    <source>
        <dbReference type="ARBA" id="ARBA00022741"/>
    </source>
</evidence>
<keyword evidence="12 20" id="KW-0378">Hydrolase</keyword>
<feature type="domain" description="CheR-type methyltransferase" evidence="19">
    <location>
        <begin position="237"/>
        <end position="510"/>
    </location>
</feature>
<dbReference type="EMBL" id="LJZR01000058">
    <property type="protein sequence ID" value="KPQ32393.1"/>
    <property type="molecule type" value="Genomic_DNA"/>
</dbReference>
<evidence type="ECO:0000256" key="5">
    <source>
        <dbReference type="ARBA" id="ARBA00022553"/>
    </source>
</evidence>
<dbReference type="Gene3D" id="3.40.50.180">
    <property type="entry name" value="Methylesterase CheB, C-terminal domain"/>
    <property type="match status" value="1"/>
</dbReference>
<dbReference type="SUPFAM" id="SSF55874">
    <property type="entry name" value="ATPase domain of HSP90 chaperone/DNA topoisomerase II/histidine kinase"/>
    <property type="match status" value="1"/>
</dbReference>
<dbReference type="SMART" id="SM00448">
    <property type="entry name" value="REC"/>
    <property type="match status" value="1"/>
</dbReference>
<dbReference type="SUPFAM" id="SSF47757">
    <property type="entry name" value="Chemotaxis receptor methyltransferase CheR, N-terminal domain"/>
    <property type="match status" value="1"/>
</dbReference>
<reference evidence="20 21" key="1">
    <citation type="submission" date="2015-09" db="EMBL/GenBank/DDBJ databases">
        <title>Identification and resolution of microdiversity through metagenomic sequencing of parallel consortia.</title>
        <authorList>
            <person name="Nelson W.C."/>
            <person name="Romine M.F."/>
            <person name="Lindemann S.R."/>
        </authorList>
    </citation>
    <scope>NUCLEOTIDE SEQUENCE [LARGE SCALE GENOMIC DNA]</scope>
    <source>
        <strain evidence="20">Ana</strain>
    </source>
</reference>
<dbReference type="InterPro" id="IPR022641">
    <property type="entry name" value="CheR_N"/>
</dbReference>
<feature type="modified residue" description="4-aspartylphosphate" evidence="13">
    <location>
        <position position="1341"/>
    </location>
</feature>
<evidence type="ECO:0000256" key="1">
    <source>
        <dbReference type="ARBA" id="ARBA00000085"/>
    </source>
</evidence>
<dbReference type="PATRIC" id="fig|1666911.3.peg.3712"/>
<keyword evidence="12" id="KW-0145">Chemotaxis</keyword>
<dbReference type="PROSITE" id="PS50123">
    <property type="entry name" value="CHER"/>
    <property type="match status" value="1"/>
</dbReference>
<keyword evidence="11" id="KW-0472">Membrane</keyword>
<dbReference type="GO" id="GO:0000156">
    <property type="term" value="F:phosphorelay response regulator activity"/>
    <property type="evidence" value="ECO:0007669"/>
    <property type="project" value="InterPro"/>
</dbReference>
<dbReference type="Pfam" id="PF13596">
    <property type="entry name" value="PAS_10"/>
    <property type="match status" value="1"/>
</dbReference>
<keyword evidence="9" id="KW-0067">ATP-binding</keyword>
<evidence type="ECO:0000256" key="8">
    <source>
        <dbReference type="ARBA" id="ARBA00022777"/>
    </source>
</evidence>
<dbReference type="SUPFAM" id="SSF55785">
    <property type="entry name" value="PYP-like sensor domain (PAS domain)"/>
    <property type="match status" value="2"/>
</dbReference>
<feature type="domain" description="Response regulatory" evidence="17">
    <location>
        <begin position="1290"/>
        <end position="1410"/>
    </location>
</feature>
<evidence type="ECO:0000259" key="18">
    <source>
        <dbReference type="PROSITE" id="PS50122"/>
    </source>
</evidence>
<dbReference type="InterPro" id="IPR035909">
    <property type="entry name" value="CheB_C"/>
</dbReference>
<evidence type="ECO:0000259" key="19">
    <source>
        <dbReference type="PROSITE" id="PS50123"/>
    </source>
</evidence>
<dbReference type="PANTHER" id="PTHR24422:SF27">
    <property type="entry name" value="PROTEIN-GLUTAMATE O-METHYLTRANSFERASE"/>
    <property type="match status" value="1"/>
</dbReference>
<dbReference type="Gene3D" id="3.40.50.150">
    <property type="entry name" value="Vaccinia Virus protein VP39"/>
    <property type="match status" value="1"/>
</dbReference>
<feature type="region of interest" description="Disordered" evidence="15">
    <location>
        <begin position="1"/>
        <end position="26"/>
    </location>
</feature>
<proteinExistence type="predicted"/>
<dbReference type="SUPFAM" id="SSF52172">
    <property type="entry name" value="CheY-like"/>
    <property type="match status" value="1"/>
</dbReference>
<dbReference type="GO" id="GO:0005886">
    <property type="term" value="C:plasma membrane"/>
    <property type="evidence" value="ECO:0007669"/>
    <property type="project" value="UniProtKB-SubCell"/>
</dbReference>
<evidence type="ECO:0000313" key="21">
    <source>
        <dbReference type="Proteomes" id="UP000050465"/>
    </source>
</evidence>
<dbReference type="PROSITE" id="PS50122">
    <property type="entry name" value="CHEB"/>
    <property type="match status" value="1"/>
</dbReference>
<name>A0A0P8BU96_9CYAN</name>
<evidence type="ECO:0000256" key="9">
    <source>
        <dbReference type="ARBA" id="ARBA00022840"/>
    </source>
</evidence>
<dbReference type="GO" id="GO:0005737">
    <property type="term" value="C:cytoplasm"/>
    <property type="evidence" value="ECO:0007669"/>
    <property type="project" value="InterPro"/>
</dbReference>
<dbReference type="InterPro" id="IPR036097">
    <property type="entry name" value="HisK_dim/P_sf"/>
</dbReference>
<accession>A0A0P8BU96</accession>
<dbReference type="Gene3D" id="3.30.565.10">
    <property type="entry name" value="Histidine kinase-like ATPase, C-terminal domain"/>
    <property type="match status" value="1"/>
</dbReference>
<keyword evidence="20" id="KW-0489">Methyltransferase</keyword>